<dbReference type="PANTHER" id="PTHR11011:SF45">
    <property type="entry name" value="FATTY ACYL-COA REDUCTASE CG8306-RELATED"/>
    <property type="match status" value="1"/>
</dbReference>
<evidence type="ECO:0000259" key="5">
    <source>
        <dbReference type="Pfam" id="PF03015"/>
    </source>
</evidence>
<comment type="caution">
    <text evidence="7">The sequence shown here is derived from an EMBL/GenBank/DDBJ whole genome shotgun (WGS) entry which is preliminary data.</text>
</comment>
<comment type="similarity">
    <text evidence="1 4">Belongs to the fatty acyl-CoA reductase family.</text>
</comment>
<accession>A0ABD1HY83</accession>
<organism evidence="7 8">
    <name type="scientific">Salvia divinorum</name>
    <name type="common">Maria pastora</name>
    <name type="synonym">Diviner's sage</name>
    <dbReference type="NCBI Taxonomy" id="28513"/>
    <lineage>
        <taxon>Eukaryota</taxon>
        <taxon>Viridiplantae</taxon>
        <taxon>Streptophyta</taxon>
        <taxon>Embryophyta</taxon>
        <taxon>Tracheophyta</taxon>
        <taxon>Spermatophyta</taxon>
        <taxon>Magnoliopsida</taxon>
        <taxon>eudicotyledons</taxon>
        <taxon>Gunneridae</taxon>
        <taxon>Pentapetalae</taxon>
        <taxon>asterids</taxon>
        <taxon>lamiids</taxon>
        <taxon>Lamiales</taxon>
        <taxon>Lamiaceae</taxon>
        <taxon>Nepetoideae</taxon>
        <taxon>Mentheae</taxon>
        <taxon>Salviinae</taxon>
        <taxon>Salvia</taxon>
        <taxon>Salvia subgen. Calosphace</taxon>
    </lineage>
</organism>
<dbReference type="InterPro" id="IPR013120">
    <property type="entry name" value="FAR_NAD-bd"/>
</dbReference>
<dbReference type="AlphaFoldDB" id="A0ABD1HY83"/>
<keyword evidence="2 4" id="KW-0444">Lipid biosynthesis</keyword>
<dbReference type="SUPFAM" id="SSF51735">
    <property type="entry name" value="NAD(P)-binding Rossmann-fold domains"/>
    <property type="match status" value="1"/>
</dbReference>
<dbReference type="Pfam" id="PF07993">
    <property type="entry name" value="NAD_binding_4"/>
    <property type="match status" value="1"/>
</dbReference>
<evidence type="ECO:0000259" key="6">
    <source>
        <dbReference type="Pfam" id="PF07993"/>
    </source>
</evidence>
<evidence type="ECO:0000256" key="1">
    <source>
        <dbReference type="ARBA" id="ARBA00005928"/>
    </source>
</evidence>
<feature type="domain" description="Fatty acyl-CoA reductase C-terminal" evidence="5">
    <location>
        <begin position="478"/>
        <end position="551"/>
    </location>
</feature>
<keyword evidence="4" id="KW-0521">NADP</keyword>
<dbReference type="GO" id="GO:0102965">
    <property type="term" value="F:alcohol-forming long-chain fatty acyl-CoA reductase activity"/>
    <property type="evidence" value="ECO:0007669"/>
    <property type="project" value="UniProtKB-EC"/>
</dbReference>
<evidence type="ECO:0000256" key="4">
    <source>
        <dbReference type="RuleBase" id="RU363097"/>
    </source>
</evidence>
<protein>
    <recommendedName>
        <fullName evidence="4">Fatty acyl-CoA reductase</fullName>
        <ecNumber evidence="4">1.2.1.84</ecNumber>
    </recommendedName>
</protein>
<dbReference type="Pfam" id="PF03015">
    <property type="entry name" value="Sterile"/>
    <property type="match status" value="1"/>
</dbReference>
<dbReference type="InterPro" id="IPR033640">
    <property type="entry name" value="FAR_C"/>
</dbReference>
<gene>
    <name evidence="7" type="ORF">AAHA92_04144</name>
</gene>
<keyword evidence="3 4" id="KW-0443">Lipid metabolism</keyword>
<dbReference type="PANTHER" id="PTHR11011">
    <property type="entry name" value="MALE STERILITY PROTEIN 2-RELATED"/>
    <property type="match status" value="1"/>
</dbReference>
<dbReference type="InterPro" id="IPR036291">
    <property type="entry name" value="NAD(P)-bd_dom_sf"/>
</dbReference>
<dbReference type="InterPro" id="IPR026055">
    <property type="entry name" value="FAR"/>
</dbReference>
<dbReference type="GO" id="GO:0006629">
    <property type="term" value="P:lipid metabolic process"/>
    <property type="evidence" value="ECO:0007669"/>
    <property type="project" value="UniProtKB-KW"/>
</dbReference>
<proteinExistence type="inferred from homology"/>
<evidence type="ECO:0000256" key="3">
    <source>
        <dbReference type="ARBA" id="ARBA00023098"/>
    </source>
</evidence>
<evidence type="ECO:0000313" key="8">
    <source>
        <dbReference type="Proteomes" id="UP001567538"/>
    </source>
</evidence>
<sequence length="554" mass="62313">MLLSNIKFPLAKFPKTSDYNHFPFSNINGVGNKKVLSSGKVKVLYDGYTYFNSPSHPLEAELHLQDYNAASDDEAGIGILPFFHGKNILLTGATGLLGKVLVEKILRSMSVGKIYLLIKAKDKEAAYTRLTNEITNSDLFKVLKEELGDSYEAITREKLIPIAGNICEPNLGMDSESIARVRKDVDVIIQSAASTILNDRYDLLVDANMSAPQRLMRFAKTCNNLTLLAHISTAYVSGKRDGLIMERPLIMGGNGRKEEHCDESALLDIVEENNLILKSSSSSSTEHDLTKNLKRLAQDRATLFGWHNSYHMTKAMGEMALGEIRGDVPLLIIRPTVIESTYKDPFPGWIQGNRMFDPVIMAYGKGQLPGFFGDSQVIMDIIPVDMVANTTIAAIAKEGNMHWPQPQLRVYHVASSATNPLLYSDFFEYLFHYFNSSPLIPSQEISRIIYFDNFQDFSEYTRNTINGGEEMITLKSQNQAKAKAAYADRLCKLYEFIGFFSARFDTGNTDRLIDAMSKEERLSFEVDARNIEWKKYFEEIHIPGLIKHIINGTM</sequence>
<name>A0ABD1HY83_SALDI</name>
<evidence type="ECO:0000256" key="2">
    <source>
        <dbReference type="ARBA" id="ARBA00022516"/>
    </source>
</evidence>
<dbReference type="CDD" id="cd05236">
    <property type="entry name" value="FAR-N_SDR_e"/>
    <property type="match status" value="1"/>
</dbReference>
<dbReference type="Gene3D" id="3.40.50.720">
    <property type="entry name" value="NAD(P)-binding Rossmann-like Domain"/>
    <property type="match status" value="1"/>
</dbReference>
<reference evidence="7 8" key="1">
    <citation type="submission" date="2024-06" db="EMBL/GenBank/DDBJ databases">
        <title>A chromosome level genome sequence of Diviner's sage (Salvia divinorum).</title>
        <authorList>
            <person name="Ford S.A."/>
            <person name="Ro D.-K."/>
            <person name="Ness R.W."/>
            <person name="Phillips M.A."/>
        </authorList>
    </citation>
    <scope>NUCLEOTIDE SEQUENCE [LARGE SCALE GENOMIC DNA]</scope>
    <source>
        <strain evidence="7">SAF-2024a</strain>
        <tissue evidence="7">Leaf</tissue>
    </source>
</reference>
<evidence type="ECO:0000313" key="7">
    <source>
        <dbReference type="EMBL" id="KAL1561439.1"/>
    </source>
</evidence>
<dbReference type="CDD" id="cd09071">
    <property type="entry name" value="FAR_C"/>
    <property type="match status" value="1"/>
</dbReference>
<feature type="domain" description="Thioester reductase (TE)" evidence="6">
    <location>
        <begin position="90"/>
        <end position="390"/>
    </location>
</feature>
<dbReference type="Proteomes" id="UP001567538">
    <property type="component" value="Unassembled WGS sequence"/>
</dbReference>
<comment type="function">
    <text evidence="4">Catalyzes the reduction of fatty acyl-CoA to fatty alcohols.</text>
</comment>
<dbReference type="EC" id="1.2.1.84" evidence="4"/>
<dbReference type="EMBL" id="JBEAFC010000003">
    <property type="protein sequence ID" value="KAL1561439.1"/>
    <property type="molecule type" value="Genomic_DNA"/>
</dbReference>
<keyword evidence="8" id="KW-1185">Reference proteome</keyword>
<comment type="catalytic activity">
    <reaction evidence="4">
        <text>a long-chain fatty acyl-CoA + 2 NADPH + 2 H(+) = a long-chain primary fatty alcohol + 2 NADP(+) + CoA</text>
        <dbReference type="Rhea" id="RHEA:52716"/>
        <dbReference type="ChEBI" id="CHEBI:15378"/>
        <dbReference type="ChEBI" id="CHEBI:57287"/>
        <dbReference type="ChEBI" id="CHEBI:57783"/>
        <dbReference type="ChEBI" id="CHEBI:58349"/>
        <dbReference type="ChEBI" id="CHEBI:77396"/>
        <dbReference type="ChEBI" id="CHEBI:83139"/>
        <dbReference type="EC" id="1.2.1.84"/>
    </reaction>
</comment>
<keyword evidence="4 7" id="KW-0560">Oxidoreductase</keyword>